<dbReference type="AlphaFoldDB" id="A0A918CGU8"/>
<feature type="chain" id="PRO_5037250465" description="DUF4384 domain-containing protein" evidence="1">
    <location>
        <begin position="21"/>
        <end position="259"/>
    </location>
</feature>
<gene>
    <name evidence="2" type="ORF">GCM10008957_39220</name>
</gene>
<feature type="signal peptide" evidence="1">
    <location>
        <begin position="1"/>
        <end position="20"/>
    </location>
</feature>
<evidence type="ECO:0008006" key="4">
    <source>
        <dbReference type="Google" id="ProtNLM"/>
    </source>
</evidence>
<evidence type="ECO:0000313" key="2">
    <source>
        <dbReference type="EMBL" id="GGR23500.1"/>
    </source>
</evidence>
<reference evidence="2" key="2">
    <citation type="submission" date="2020-09" db="EMBL/GenBank/DDBJ databases">
        <authorList>
            <person name="Sun Q."/>
            <person name="Ohkuma M."/>
        </authorList>
    </citation>
    <scope>NUCLEOTIDE SEQUENCE</scope>
    <source>
        <strain evidence="2">JCM 31311</strain>
    </source>
</reference>
<keyword evidence="3" id="KW-1185">Reference proteome</keyword>
<sequence length="259" mass="27330">MKKLKLLLALVLLSPWSALADDASTLTLPAGAHAVVRPDTHDYSGPLQLSLKAGDQTCVSAGAATLTSGGVRRVLKAGSCYQLPAPRSLFSSLMGVASSWVPKTRAASTVGAESRAAVKCSVTPPNILLPRDYPLSTLRVPISYPPDPPTLRLYGPQNQVLYRAARGPSDASFSVPVALLNGARRLEVTDALGSVVYSGTVQWVDFPAGSATLNERARQLLDTGLIEYLLPAYTLLMQAGEAPAAQTLLDTVISVCYLN</sequence>
<dbReference type="Proteomes" id="UP000603865">
    <property type="component" value="Unassembled WGS sequence"/>
</dbReference>
<keyword evidence="1" id="KW-0732">Signal</keyword>
<accession>A0A918CGU8</accession>
<evidence type="ECO:0000256" key="1">
    <source>
        <dbReference type="SAM" id="SignalP"/>
    </source>
</evidence>
<proteinExistence type="predicted"/>
<name>A0A918CGU8_9DEIO</name>
<evidence type="ECO:0000313" key="3">
    <source>
        <dbReference type="Proteomes" id="UP000603865"/>
    </source>
</evidence>
<organism evidence="2 3">
    <name type="scientific">Deinococcus ruber</name>
    <dbReference type="NCBI Taxonomy" id="1848197"/>
    <lineage>
        <taxon>Bacteria</taxon>
        <taxon>Thermotogati</taxon>
        <taxon>Deinococcota</taxon>
        <taxon>Deinococci</taxon>
        <taxon>Deinococcales</taxon>
        <taxon>Deinococcaceae</taxon>
        <taxon>Deinococcus</taxon>
    </lineage>
</organism>
<comment type="caution">
    <text evidence="2">The sequence shown here is derived from an EMBL/GenBank/DDBJ whole genome shotgun (WGS) entry which is preliminary data.</text>
</comment>
<dbReference type="EMBL" id="BMQL01000031">
    <property type="protein sequence ID" value="GGR23500.1"/>
    <property type="molecule type" value="Genomic_DNA"/>
</dbReference>
<protein>
    <recommendedName>
        <fullName evidence="4">DUF4384 domain-containing protein</fullName>
    </recommendedName>
</protein>
<reference evidence="2" key="1">
    <citation type="journal article" date="2014" name="Int. J. Syst. Evol. Microbiol.">
        <title>Complete genome sequence of Corynebacterium casei LMG S-19264T (=DSM 44701T), isolated from a smear-ripened cheese.</title>
        <authorList>
            <consortium name="US DOE Joint Genome Institute (JGI-PGF)"/>
            <person name="Walter F."/>
            <person name="Albersmeier A."/>
            <person name="Kalinowski J."/>
            <person name="Ruckert C."/>
        </authorList>
    </citation>
    <scope>NUCLEOTIDE SEQUENCE</scope>
    <source>
        <strain evidence="2">JCM 31311</strain>
    </source>
</reference>
<dbReference type="RefSeq" id="WP_189092199.1">
    <property type="nucleotide sequence ID" value="NZ_BMQL01000031.1"/>
</dbReference>